<evidence type="ECO:0000313" key="4">
    <source>
        <dbReference type="EMBL" id="ANB60736.1"/>
    </source>
</evidence>
<organism evidence="4 5">
    <name type="scientific">Anoxybacteroides amylolyticum</name>
    <dbReference type="NCBI Taxonomy" id="294699"/>
    <lineage>
        <taxon>Bacteria</taxon>
        <taxon>Bacillati</taxon>
        <taxon>Bacillota</taxon>
        <taxon>Bacilli</taxon>
        <taxon>Bacillales</taxon>
        <taxon>Anoxybacillaceae</taxon>
        <taxon>Anoxybacteroides</taxon>
    </lineage>
</organism>
<evidence type="ECO:0000259" key="2">
    <source>
        <dbReference type="PROSITE" id="PS50887"/>
    </source>
</evidence>
<dbReference type="CDD" id="cd00077">
    <property type="entry name" value="HDc"/>
    <property type="match status" value="1"/>
</dbReference>
<dbReference type="SUPFAM" id="SSF109604">
    <property type="entry name" value="HD-domain/PDEase-like"/>
    <property type="match status" value="1"/>
</dbReference>
<dbReference type="PANTHER" id="PTHR43155">
    <property type="entry name" value="CYCLIC DI-GMP PHOSPHODIESTERASE PA4108-RELATED"/>
    <property type="match status" value="1"/>
</dbReference>
<feature type="transmembrane region" description="Helical" evidence="1">
    <location>
        <begin position="72"/>
        <end position="98"/>
    </location>
</feature>
<gene>
    <name evidence="4" type="ORF">GFC30_2143</name>
</gene>
<dbReference type="PANTHER" id="PTHR43155:SF2">
    <property type="entry name" value="CYCLIC DI-GMP PHOSPHODIESTERASE PA4108"/>
    <property type="match status" value="1"/>
</dbReference>
<keyword evidence="1" id="KW-0812">Transmembrane</keyword>
<feature type="transmembrane region" description="Helical" evidence="1">
    <location>
        <begin position="110"/>
        <end position="130"/>
    </location>
</feature>
<dbReference type="OrthoDB" id="9759601at2"/>
<feature type="transmembrane region" description="Helical" evidence="1">
    <location>
        <begin position="12"/>
        <end position="28"/>
    </location>
</feature>
<dbReference type="NCBIfam" id="TIGR00254">
    <property type="entry name" value="GGDEF"/>
    <property type="match status" value="1"/>
</dbReference>
<evidence type="ECO:0000313" key="5">
    <source>
        <dbReference type="Proteomes" id="UP000076865"/>
    </source>
</evidence>
<dbReference type="PROSITE" id="PS51832">
    <property type="entry name" value="HD_GYP"/>
    <property type="match status" value="1"/>
</dbReference>
<dbReference type="SMART" id="SM00267">
    <property type="entry name" value="GGDEF"/>
    <property type="match status" value="1"/>
</dbReference>
<name>A0A160F392_9BACL</name>
<dbReference type="PATRIC" id="fig|294699.3.peg.2211"/>
<dbReference type="Gene3D" id="1.10.3210.10">
    <property type="entry name" value="Hypothetical protein af1432"/>
    <property type="match status" value="1"/>
</dbReference>
<dbReference type="PROSITE" id="PS50887">
    <property type="entry name" value="GGDEF"/>
    <property type="match status" value="1"/>
</dbReference>
<feature type="transmembrane region" description="Helical" evidence="1">
    <location>
        <begin position="142"/>
        <end position="168"/>
    </location>
</feature>
<dbReference type="Pfam" id="PF00990">
    <property type="entry name" value="GGDEF"/>
    <property type="match status" value="1"/>
</dbReference>
<keyword evidence="1" id="KW-1133">Transmembrane helix</keyword>
<evidence type="ECO:0000256" key="1">
    <source>
        <dbReference type="SAM" id="Phobius"/>
    </source>
</evidence>
<keyword evidence="1" id="KW-0472">Membrane</keyword>
<dbReference type="CDD" id="cd01949">
    <property type="entry name" value="GGDEF"/>
    <property type="match status" value="1"/>
</dbReference>
<dbReference type="InterPro" id="IPR006675">
    <property type="entry name" value="HDIG_dom"/>
</dbReference>
<keyword evidence="5" id="KW-1185">Reference proteome</keyword>
<feature type="transmembrane region" description="Helical" evidence="1">
    <location>
        <begin position="189"/>
        <end position="206"/>
    </location>
</feature>
<dbReference type="RefSeq" id="WP_066325207.1">
    <property type="nucleotide sequence ID" value="NZ_CP015438.1"/>
</dbReference>
<reference evidence="4 5" key="1">
    <citation type="journal article" date="2006" name="Syst. Appl. Microbiol.">
        <title>Anoxybacillus amylolyticus sp. nov., a thermophilic amylase producing bacterium isolated from Mount Rittmann (Antarctica).</title>
        <authorList>
            <person name="Poli A."/>
            <person name="Esposito E."/>
            <person name="Lama L."/>
            <person name="Orlando P."/>
            <person name="Nicolaus G."/>
            <person name="de Appolonia F."/>
            <person name="Gambacorta A."/>
            <person name="Nicolaus B."/>
        </authorList>
    </citation>
    <scope>NUCLEOTIDE SEQUENCE [LARGE SCALE GENOMIC DNA]</scope>
    <source>
        <strain evidence="4 5">DSM 15939</strain>
    </source>
</reference>
<dbReference type="InterPro" id="IPR003607">
    <property type="entry name" value="HD/PDEase_dom"/>
</dbReference>
<dbReference type="InterPro" id="IPR037522">
    <property type="entry name" value="HD_GYP_dom"/>
</dbReference>
<dbReference type="EMBL" id="CP015438">
    <property type="protein sequence ID" value="ANB60736.1"/>
    <property type="molecule type" value="Genomic_DNA"/>
</dbReference>
<dbReference type="Gene3D" id="3.30.70.270">
    <property type="match status" value="1"/>
</dbReference>
<feature type="domain" description="GGDEF" evidence="2">
    <location>
        <begin position="272"/>
        <end position="408"/>
    </location>
</feature>
<sequence length="614" mass="71279">MNNERSFKSYFIVYTSLVVISGLVIFFLKGNFFNHTLKEWVLIYIFTASILLVNYFVVHIPPKGNSISMDSAIYLACLFLFGIELTLKVLFLSSTIYLMYNKKVVWWKHLFNFSMYCLMLVGTYYSFLGLGGDAGVIDIHNISSYIVSLMVYFILNTLLISLFFIFFSPNSLFEAFKKIIKTGILKESLVSYIFSLLLSLVLVILLKEEKYFGLFLFTILVVLLSFAFRKFLYLYQDVSERAIKDHLTGLYNHGFFKETLKEKFSDAKLLQQPLSLALLDLDDFKKYNDCNGHLQGDKLLKFFGDLLQKGAEGKGYVVARYGGEEFAVLMPNTKKEEAFLFMNRLRKQINDTYFTGVEYIPYRCLSFSCGVAEMEKGMHDCGELIHKADQAMYYAKAQGKNNVQIFDEHNISLNALEFKEDLDALEQQVKIFLSKDVYTYRHSKRVFTYALEMSDRLDLTDHEKQTLILGALIHDIGKLEVPRDILNKKGKLEPHEWEIIKKHVIWGKEILSTEKRFEDVLPLVELHHERYDGKGYPYGLKGEEIPKLARVLCVIDSFDAMTTERPYQRTKTFEEAIIELRRCAGTQFDPIYAEKFIELIETKYLPRINEQMSG</sequence>
<dbReference type="NCBIfam" id="TIGR00277">
    <property type="entry name" value="HDIG"/>
    <property type="match status" value="1"/>
</dbReference>
<feature type="transmembrane region" description="Helical" evidence="1">
    <location>
        <begin position="40"/>
        <end position="60"/>
    </location>
</feature>
<dbReference type="Pfam" id="PF13487">
    <property type="entry name" value="HD_5"/>
    <property type="match status" value="1"/>
</dbReference>
<dbReference type="AlphaFoldDB" id="A0A160F392"/>
<protein>
    <submittedName>
        <fullName evidence="4">Diguanylate cyclase domain protein</fullName>
    </submittedName>
</protein>
<dbReference type="InterPro" id="IPR000160">
    <property type="entry name" value="GGDEF_dom"/>
</dbReference>
<feature type="domain" description="HD-GYP" evidence="3">
    <location>
        <begin position="417"/>
        <end position="612"/>
    </location>
</feature>
<dbReference type="Proteomes" id="UP000076865">
    <property type="component" value="Chromosome"/>
</dbReference>
<dbReference type="FunFam" id="3.30.70.270:FF:000001">
    <property type="entry name" value="Diguanylate cyclase domain protein"/>
    <property type="match status" value="1"/>
</dbReference>
<dbReference type="InterPro" id="IPR043128">
    <property type="entry name" value="Rev_trsase/Diguanyl_cyclase"/>
</dbReference>
<dbReference type="SMART" id="SM00471">
    <property type="entry name" value="HDc"/>
    <property type="match status" value="1"/>
</dbReference>
<dbReference type="InterPro" id="IPR029787">
    <property type="entry name" value="Nucleotide_cyclase"/>
</dbReference>
<evidence type="ECO:0000259" key="3">
    <source>
        <dbReference type="PROSITE" id="PS51832"/>
    </source>
</evidence>
<feature type="transmembrane region" description="Helical" evidence="1">
    <location>
        <begin position="212"/>
        <end position="232"/>
    </location>
</feature>
<proteinExistence type="predicted"/>
<accession>A0A160F392</accession>
<dbReference type="SUPFAM" id="SSF55073">
    <property type="entry name" value="Nucleotide cyclase"/>
    <property type="match status" value="1"/>
</dbReference>
<dbReference type="KEGG" id="aamy:GFC30_2143"/>